<dbReference type="KEGG" id="mmyr:MXMO3_02090"/>
<keyword evidence="3" id="KW-1185">Reference proteome</keyword>
<sequence length="60" mass="7049">MAEVVNLRQARKNKKRAEKEELASANRHKHGQKKSVKKLHEAQDMLSKKKLDQQKLDKDK</sequence>
<proteinExistence type="predicted"/>
<organism evidence="2 3">
    <name type="scientific">Maritalea myrionectae</name>
    <dbReference type="NCBI Taxonomy" id="454601"/>
    <lineage>
        <taxon>Bacteria</taxon>
        <taxon>Pseudomonadati</taxon>
        <taxon>Pseudomonadota</taxon>
        <taxon>Alphaproteobacteria</taxon>
        <taxon>Hyphomicrobiales</taxon>
        <taxon>Devosiaceae</taxon>
        <taxon>Maritalea</taxon>
    </lineage>
</organism>
<feature type="compositionally biased region" description="Basic and acidic residues" evidence="1">
    <location>
        <begin position="38"/>
        <end position="60"/>
    </location>
</feature>
<protein>
    <recommendedName>
        <fullName evidence="4">DUF4169 domain-containing protein</fullName>
    </recommendedName>
</protein>
<reference evidence="2 3" key="1">
    <citation type="submission" date="2017-05" db="EMBL/GenBank/DDBJ databases">
        <title>Genome Analysis of Maritalea myrionectae HL2708#5.</title>
        <authorList>
            <consortium name="Cotde Inc.-PKNU"/>
            <person name="Jang D."/>
            <person name="Oh H.-M."/>
        </authorList>
    </citation>
    <scope>NUCLEOTIDE SEQUENCE [LARGE SCALE GENOMIC DNA]</scope>
    <source>
        <strain evidence="2 3">HL2708#5</strain>
    </source>
</reference>
<evidence type="ECO:0000313" key="2">
    <source>
        <dbReference type="EMBL" id="AVX04611.1"/>
    </source>
</evidence>
<dbReference type="EMBL" id="CP021330">
    <property type="protein sequence ID" value="AVX04611.1"/>
    <property type="molecule type" value="Genomic_DNA"/>
</dbReference>
<evidence type="ECO:0000256" key="1">
    <source>
        <dbReference type="SAM" id="MobiDB-lite"/>
    </source>
</evidence>
<dbReference type="RefSeq" id="WP_117395814.1">
    <property type="nucleotide sequence ID" value="NZ_CP021330.1"/>
</dbReference>
<feature type="compositionally biased region" description="Basic residues" evidence="1">
    <location>
        <begin position="26"/>
        <end position="37"/>
    </location>
</feature>
<name>A0A2R4MEZ0_9HYPH</name>
<dbReference type="Proteomes" id="UP000258927">
    <property type="component" value="Chromosome"/>
</dbReference>
<dbReference type="AlphaFoldDB" id="A0A2R4MEZ0"/>
<dbReference type="InterPro" id="IPR025227">
    <property type="entry name" value="DUF4169"/>
</dbReference>
<evidence type="ECO:0008006" key="4">
    <source>
        <dbReference type="Google" id="ProtNLM"/>
    </source>
</evidence>
<dbReference type="STRING" id="1122213.GCA_000423365_02388"/>
<evidence type="ECO:0000313" key="3">
    <source>
        <dbReference type="Proteomes" id="UP000258927"/>
    </source>
</evidence>
<gene>
    <name evidence="2" type="ORF">MXMO3_02090</name>
</gene>
<feature type="region of interest" description="Disordered" evidence="1">
    <location>
        <begin position="1"/>
        <end position="60"/>
    </location>
</feature>
<accession>A0A2R4MEZ0</accession>
<dbReference type="Pfam" id="PF13770">
    <property type="entry name" value="DUF4169"/>
    <property type="match status" value="1"/>
</dbReference>